<dbReference type="SUPFAM" id="SSF52540">
    <property type="entry name" value="P-loop containing nucleoside triphosphate hydrolases"/>
    <property type="match status" value="2"/>
</dbReference>
<feature type="compositionally biased region" description="Basic and acidic residues" evidence="5">
    <location>
        <begin position="901"/>
        <end position="922"/>
    </location>
</feature>
<keyword evidence="2" id="KW-0378">Hydrolase</keyword>
<dbReference type="PROSITE" id="PS51194">
    <property type="entry name" value="HELICASE_CTER"/>
    <property type="match status" value="1"/>
</dbReference>
<organism evidence="7 8">
    <name type="scientific">Roseomonas gilardii</name>
    <dbReference type="NCBI Taxonomy" id="257708"/>
    <lineage>
        <taxon>Bacteria</taxon>
        <taxon>Pseudomonadati</taxon>
        <taxon>Pseudomonadota</taxon>
        <taxon>Alphaproteobacteria</taxon>
        <taxon>Acetobacterales</taxon>
        <taxon>Roseomonadaceae</taxon>
        <taxon>Roseomonas</taxon>
    </lineage>
</organism>
<dbReference type="AlphaFoldDB" id="A0A1L7AD42"/>
<feature type="domain" description="Helicase C-terminal" evidence="6">
    <location>
        <begin position="146"/>
        <end position="306"/>
    </location>
</feature>
<dbReference type="Pfam" id="PF00271">
    <property type="entry name" value="Helicase_C"/>
    <property type="match status" value="1"/>
</dbReference>
<dbReference type="InterPro" id="IPR050699">
    <property type="entry name" value="RNA-DNA_Helicase"/>
</dbReference>
<dbReference type="RefSeq" id="WP_075797636.1">
    <property type="nucleotide sequence ID" value="NZ_CP015583.1"/>
</dbReference>
<dbReference type="GO" id="GO:0004386">
    <property type="term" value="F:helicase activity"/>
    <property type="evidence" value="ECO:0007669"/>
    <property type="project" value="UniProtKB-KW"/>
</dbReference>
<dbReference type="InterPro" id="IPR027417">
    <property type="entry name" value="P-loop_NTPase"/>
</dbReference>
<evidence type="ECO:0000259" key="6">
    <source>
        <dbReference type="PROSITE" id="PS51194"/>
    </source>
</evidence>
<evidence type="ECO:0000256" key="5">
    <source>
        <dbReference type="SAM" id="MobiDB-lite"/>
    </source>
</evidence>
<feature type="compositionally biased region" description="Low complexity" evidence="5">
    <location>
        <begin position="861"/>
        <end position="880"/>
    </location>
</feature>
<dbReference type="InterPro" id="IPR055206">
    <property type="entry name" value="DEXQc_SUV3"/>
</dbReference>
<proteinExistence type="predicted"/>
<evidence type="ECO:0000256" key="4">
    <source>
        <dbReference type="ARBA" id="ARBA00022840"/>
    </source>
</evidence>
<dbReference type="Gene3D" id="3.40.50.300">
    <property type="entry name" value="P-loop containing nucleotide triphosphate hydrolases"/>
    <property type="match status" value="2"/>
</dbReference>
<keyword evidence="1" id="KW-0547">Nucleotide-binding</keyword>
<evidence type="ECO:0000256" key="1">
    <source>
        <dbReference type="ARBA" id="ARBA00022741"/>
    </source>
</evidence>
<dbReference type="eggNOG" id="COG0532">
    <property type="taxonomic scope" value="Bacteria"/>
</dbReference>
<evidence type="ECO:0000256" key="2">
    <source>
        <dbReference type="ARBA" id="ARBA00022801"/>
    </source>
</evidence>
<feature type="compositionally biased region" description="Basic residues" evidence="5">
    <location>
        <begin position="819"/>
        <end position="831"/>
    </location>
</feature>
<keyword evidence="4" id="KW-0067">ATP-binding</keyword>
<name>A0A1L7AD42_9PROT</name>
<evidence type="ECO:0000313" key="8">
    <source>
        <dbReference type="Proteomes" id="UP000185494"/>
    </source>
</evidence>
<dbReference type="Proteomes" id="UP000185494">
    <property type="component" value="Chromosome 1"/>
</dbReference>
<dbReference type="EMBL" id="CP015583">
    <property type="protein sequence ID" value="APT56706.1"/>
    <property type="molecule type" value="Genomic_DNA"/>
</dbReference>
<dbReference type="SMART" id="SM00490">
    <property type="entry name" value="HELICc"/>
    <property type="match status" value="1"/>
</dbReference>
<accession>A0A1L7AD42</accession>
<feature type="region of interest" description="Disordered" evidence="5">
    <location>
        <begin position="818"/>
        <end position="1014"/>
    </location>
</feature>
<dbReference type="eggNOG" id="COG4581">
    <property type="taxonomic scope" value="Bacteria"/>
</dbReference>
<feature type="compositionally biased region" description="Gly residues" evidence="5">
    <location>
        <begin position="881"/>
        <end position="892"/>
    </location>
</feature>
<dbReference type="InterPro" id="IPR001650">
    <property type="entry name" value="Helicase_C-like"/>
</dbReference>
<feature type="compositionally biased region" description="Gly residues" evidence="5">
    <location>
        <begin position="847"/>
        <end position="856"/>
    </location>
</feature>
<protein>
    <submittedName>
        <fullName evidence="7">DNA helicase</fullName>
    </submittedName>
</protein>
<dbReference type="PANTHER" id="PTHR12131">
    <property type="entry name" value="ATP-DEPENDENT RNA AND DNA HELICASE"/>
    <property type="match status" value="1"/>
</dbReference>
<feature type="compositionally biased region" description="Basic and acidic residues" evidence="5">
    <location>
        <begin position="958"/>
        <end position="997"/>
    </location>
</feature>
<dbReference type="GO" id="GO:0016787">
    <property type="term" value="F:hydrolase activity"/>
    <property type="evidence" value="ECO:0007669"/>
    <property type="project" value="UniProtKB-KW"/>
</dbReference>
<dbReference type="STRING" id="257708.RGI145_05890"/>
<dbReference type="GO" id="GO:0005524">
    <property type="term" value="F:ATP binding"/>
    <property type="evidence" value="ECO:0007669"/>
    <property type="project" value="UniProtKB-KW"/>
</dbReference>
<reference evidence="7 8" key="1">
    <citation type="submission" date="2016-05" db="EMBL/GenBank/DDBJ databases">
        <title>Complete Genome and Methylome Analysis of Psychrotrophic Bacterial Isolates from Antarctic Lake Untersee.</title>
        <authorList>
            <person name="Fomenkov A."/>
            <person name="Akimov V.N."/>
            <person name="Vasilyeva L.V."/>
            <person name="Andersen D."/>
            <person name="Vincze T."/>
            <person name="Roberts R.J."/>
        </authorList>
    </citation>
    <scope>NUCLEOTIDE SEQUENCE [LARGE SCALE GENOMIC DNA]</scope>
    <source>
        <strain evidence="7 8">U14-5</strain>
    </source>
</reference>
<evidence type="ECO:0000256" key="3">
    <source>
        <dbReference type="ARBA" id="ARBA00022806"/>
    </source>
</evidence>
<dbReference type="Pfam" id="PF22527">
    <property type="entry name" value="DEXQc_Suv3"/>
    <property type="match status" value="1"/>
</dbReference>
<dbReference type="KEGG" id="rgi:RGI145_05890"/>
<dbReference type="PANTHER" id="PTHR12131:SF1">
    <property type="entry name" value="ATP-DEPENDENT RNA HELICASE SUPV3L1, MITOCHONDRIAL-RELATED"/>
    <property type="match status" value="1"/>
</dbReference>
<gene>
    <name evidence="7" type="ORF">RGI145_05890</name>
</gene>
<feature type="compositionally biased region" description="Basic and acidic residues" evidence="5">
    <location>
        <begin position="929"/>
        <end position="949"/>
    </location>
</feature>
<sequence length="1014" mass="110058">MFEPRVKAVLGPTNTGKTHLAITRMLAHSSGIIGFPLRLLARENYDRMVAAKGEQHVALITGEEKIIPPEARWFACTVEAMPLDRKVEFLAVDEIQLCADPDRGHVFTDRLLHARGMVETMFLGAETIRPLLQRLVPRAEIETRPRLSQLTYAGPAKLTRLPPRSAVVAFSAGEVYAIAEAIRRRRGGCAVVMGRLSPRTRNAQVALYQEREVDFLVATDAIGMGLNMDVDHVAFASLTKFDGHRSRELSAQEAAQIAGRAGRGMRDGTFGVTADCPPLSDEIVEKIESHQFEPLQTLAWRNSALDFASPEALLESLAAPPPFAGLAKGNDADDHITLAALARMEDVRGLANSRSRVALLWEACQIPDFRKLADETHQNFCARAFKHLAQDGHLPEDWIASGIASCNSIEGDLDTLMARLASIRVWSFVAVRNDWFRDAARFQGEAREAEDRVSDALHERLTARFVDRRAAHLMRKLDDGEEELLSAVTRRGEVVVEGHPVGKISGFNFEAATEAGAGEEERKALLRAARRALKEEMPRRVSLLEASNDDAFGLTPLQRVTWTLPGSPPPGSPGHEAAEIARLKAGPSADKPLVEPLNSEFLDSAQRERVRARLATWLENTIKKAMAPLEAAETKAAEDSSLRGHLFRLREYLGLVPGGTEREITPELRAKLKGIGVRAGRFALYLPEMLKPRPMALRAQLWALAAESAVPPLPVGGLVSITPPSNWPAGFAAQMGWVLAGEVMIRLDVAERVAGELGHLTRRAPALLPGDIASRLGVKAEALAPALTALGFRLLNAEPLPDEMFGPPAPLMVAARREDHHRHGRHDHRGRGQPGAGQGGRGRERGGQGSGQGEGRGANRPAPATAAEGENPAAAEVQGAEGQGAEGQGGQPASGTPDGAPRPRDERPREGNRHGRRDERHGKGPGQGGDKERGERSGGDRPRGDRPQGDRPQGNRQGGDRPRGDRPRGDRPFSDRDRRGGDREPRVFQIGGKRDSGPDPDSPFAALAKLKLGK</sequence>
<keyword evidence="3 7" id="KW-0347">Helicase</keyword>
<evidence type="ECO:0000313" key="7">
    <source>
        <dbReference type="EMBL" id="APT56706.1"/>
    </source>
</evidence>